<proteinExistence type="predicted"/>
<feature type="transmembrane region" description="Helical" evidence="2">
    <location>
        <begin position="55"/>
        <end position="79"/>
    </location>
</feature>
<dbReference type="EMBL" id="CAJNOR010011410">
    <property type="protein sequence ID" value="CAF1661082.1"/>
    <property type="molecule type" value="Genomic_DNA"/>
</dbReference>
<keyword evidence="5" id="KW-1185">Reference proteome</keyword>
<dbReference type="Proteomes" id="UP000663828">
    <property type="component" value="Unassembled WGS sequence"/>
</dbReference>
<comment type="caution">
    <text evidence="4">The sequence shown here is derived from an EMBL/GenBank/DDBJ whole genome shotgun (WGS) entry which is preliminary data.</text>
</comment>
<feature type="region of interest" description="Disordered" evidence="1">
    <location>
        <begin position="202"/>
        <end position="223"/>
    </location>
</feature>
<keyword evidence="2" id="KW-0812">Transmembrane</keyword>
<evidence type="ECO:0000313" key="3">
    <source>
        <dbReference type="EMBL" id="CAF1405268.1"/>
    </source>
</evidence>
<organism evidence="4 5">
    <name type="scientific">Adineta ricciae</name>
    <name type="common">Rotifer</name>
    <dbReference type="NCBI Taxonomy" id="249248"/>
    <lineage>
        <taxon>Eukaryota</taxon>
        <taxon>Metazoa</taxon>
        <taxon>Spiralia</taxon>
        <taxon>Gnathifera</taxon>
        <taxon>Rotifera</taxon>
        <taxon>Eurotatoria</taxon>
        <taxon>Bdelloidea</taxon>
        <taxon>Adinetida</taxon>
        <taxon>Adinetidae</taxon>
        <taxon>Adineta</taxon>
    </lineage>
</organism>
<evidence type="ECO:0000256" key="1">
    <source>
        <dbReference type="SAM" id="MobiDB-lite"/>
    </source>
</evidence>
<dbReference type="Proteomes" id="UP000663852">
    <property type="component" value="Unassembled WGS sequence"/>
</dbReference>
<feature type="transmembrane region" description="Helical" evidence="2">
    <location>
        <begin position="155"/>
        <end position="176"/>
    </location>
</feature>
<evidence type="ECO:0000313" key="5">
    <source>
        <dbReference type="Proteomes" id="UP000663828"/>
    </source>
</evidence>
<sequence>MTCLQCYSGIHRRLRWERFWPKLLIILVAIMEMLLTIAVLCLEFWSMIINIKYSFFFIGFIASFVHITTWILTFIVGCCCQTSLSCTTSTFIVHLLSIAISSILVFYDVSFLRNPHMCLWSNSQCNGGLKDMHLFGFTMNTTDDIHWIKLTVLKIQIGCAAAMIVVCMVYVLSYVYTIIRVYSKNKIADANVVGELVQTRSTAPSPRTNWPNPPRGSSSESDF</sequence>
<gene>
    <name evidence="3" type="ORF">EDS130_LOCUS36309</name>
    <name evidence="4" type="ORF">XAT740_LOCUS56875</name>
</gene>
<dbReference type="AlphaFoldDB" id="A0A816FFZ2"/>
<evidence type="ECO:0000313" key="4">
    <source>
        <dbReference type="EMBL" id="CAF1661082.1"/>
    </source>
</evidence>
<evidence type="ECO:0000256" key="2">
    <source>
        <dbReference type="SAM" id="Phobius"/>
    </source>
</evidence>
<protein>
    <submittedName>
        <fullName evidence="4">Uncharacterized protein</fullName>
    </submittedName>
</protein>
<name>A0A816FFZ2_ADIRI</name>
<feature type="transmembrane region" description="Helical" evidence="2">
    <location>
        <begin position="91"/>
        <end position="112"/>
    </location>
</feature>
<feature type="transmembrane region" description="Helical" evidence="2">
    <location>
        <begin position="23"/>
        <end position="49"/>
    </location>
</feature>
<reference evidence="4" key="1">
    <citation type="submission" date="2021-02" db="EMBL/GenBank/DDBJ databases">
        <authorList>
            <person name="Nowell W R."/>
        </authorList>
    </citation>
    <scope>NUCLEOTIDE SEQUENCE</scope>
</reference>
<accession>A0A816FFZ2</accession>
<dbReference type="EMBL" id="CAJNOJ010000335">
    <property type="protein sequence ID" value="CAF1405268.1"/>
    <property type="molecule type" value="Genomic_DNA"/>
</dbReference>
<keyword evidence="2" id="KW-0472">Membrane</keyword>
<keyword evidence="2" id="KW-1133">Transmembrane helix</keyword>